<organism evidence="2 3">
    <name type="scientific">Elysia marginata</name>
    <dbReference type="NCBI Taxonomy" id="1093978"/>
    <lineage>
        <taxon>Eukaryota</taxon>
        <taxon>Metazoa</taxon>
        <taxon>Spiralia</taxon>
        <taxon>Lophotrochozoa</taxon>
        <taxon>Mollusca</taxon>
        <taxon>Gastropoda</taxon>
        <taxon>Heterobranchia</taxon>
        <taxon>Euthyneura</taxon>
        <taxon>Panpulmonata</taxon>
        <taxon>Sacoglossa</taxon>
        <taxon>Placobranchoidea</taxon>
        <taxon>Plakobranchidae</taxon>
        <taxon>Elysia</taxon>
    </lineage>
</organism>
<accession>A0AAV4GRY5</accession>
<dbReference type="Proteomes" id="UP000762676">
    <property type="component" value="Unassembled WGS sequence"/>
</dbReference>
<sequence length="152" mass="16728">MNHSNCKVSLPCSSLIQNFQLPHDPLVLWQELKQDLAEDYIRQHRDLTTEDAANVALINIEDAVTSVKGWEAYNAINTAAQEEQTVICPAEFLNSIEISGLSRHTLTIKVGTPVMLLRSLHPPKLMNGTRSLVVNCGRNVVEVEVAVDPSAG</sequence>
<evidence type="ECO:0000313" key="2">
    <source>
        <dbReference type="EMBL" id="GFR87910.1"/>
    </source>
</evidence>
<evidence type="ECO:0000259" key="1">
    <source>
        <dbReference type="Pfam" id="PF21530"/>
    </source>
</evidence>
<dbReference type="InterPro" id="IPR049163">
    <property type="entry name" value="Pif1-like_2B_dom"/>
</dbReference>
<protein>
    <recommendedName>
        <fullName evidence="1">DNA helicase Pif1-like 2B domain-containing protein</fullName>
    </recommendedName>
</protein>
<proteinExistence type="predicted"/>
<dbReference type="Pfam" id="PF21530">
    <property type="entry name" value="Pif1_2B_dom"/>
    <property type="match status" value="1"/>
</dbReference>
<dbReference type="EMBL" id="BMAT01005123">
    <property type="protein sequence ID" value="GFR87910.1"/>
    <property type="molecule type" value="Genomic_DNA"/>
</dbReference>
<evidence type="ECO:0000313" key="3">
    <source>
        <dbReference type="Proteomes" id="UP000762676"/>
    </source>
</evidence>
<comment type="caution">
    <text evidence="2">The sequence shown here is derived from an EMBL/GenBank/DDBJ whole genome shotgun (WGS) entry which is preliminary data.</text>
</comment>
<keyword evidence="3" id="KW-1185">Reference proteome</keyword>
<dbReference type="AlphaFoldDB" id="A0AAV4GRY5"/>
<name>A0AAV4GRY5_9GAST</name>
<feature type="domain" description="DNA helicase Pif1-like 2B" evidence="1">
    <location>
        <begin position="91"/>
        <end position="135"/>
    </location>
</feature>
<dbReference type="PANTHER" id="PTHR10492">
    <property type="match status" value="1"/>
</dbReference>
<gene>
    <name evidence="2" type="ORF">ElyMa_002504700</name>
</gene>
<dbReference type="PANTHER" id="PTHR10492:SF57">
    <property type="entry name" value="ATP-DEPENDENT DNA HELICASE"/>
    <property type="match status" value="1"/>
</dbReference>
<reference evidence="2 3" key="1">
    <citation type="journal article" date="2021" name="Elife">
        <title>Chloroplast acquisition without the gene transfer in kleptoplastic sea slugs, Plakobranchus ocellatus.</title>
        <authorList>
            <person name="Maeda T."/>
            <person name="Takahashi S."/>
            <person name="Yoshida T."/>
            <person name="Shimamura S."/>
            <person name="Takaki Y."/>
            <person name="Nagai Y."/>
            <person name="Toyoda A."/>
            <person name="Suzuki Y."/>
            <person name="Arimoto A."/>
            <person name="Ishii H."/>
            <person name="Satoh N."/>
            <person name="Nishiyama T."/>
            <person name="Hasebe M."/>
            <person name="Maruyama T."/>
            <person name="Minagawa J."/>
            <person name="Obokata J."/>
            <person name="Shigenobu S."/>
        </authorList>
    </citation>
    <scope>NUCLEOTIDE SEQUENCE [LARGE SCALE GENOMIC DNA]</scope>
</reference>